<feature type="region of interest" description="Disordered" evidence="1">
    <location>
        <begin position="525"/>
        <end position="572"/>
    </location>
</feature>
<dbReference type="Proteomes" id="UP000634136">
    <property type="component" value="Unassembled WGS sequence"/>
</dbReference>
<proteinExistence type="predicted"/>
<sequence length="591" mass="65305">MATEATEGGLLVEETNQIERSSKKVKTQDVLNHDSKMVTEGDDSEIQPINGALEDDVEDDEVEEGYSDSDVSCEEDDDGSPFVSCPKLKFTQEELDEWCSPWKLTLIVHLMGRTVGVTFMKNRLEKLWKRDGDVSIIDLEQGFFAVSFTNQNDFVYAYQEGSWMVADHYLVVQRWRPNFNPKDANEVTKIAAWVRVPSLPLEFYNARCLWRIGDLVGRALKIDPTTSLTSRGKFARICVEINLKKQLVQQVEVRGRCYAVEYEGLHMVCFHCGRYGHTRDFCMLKKEAEGKEKPQQVDLNEVPNDGEQGRDNGGETGPVTVKGAIRQEDNNGNDGIFGPWMVVSRSKRGKNFIPKRNGFNGGGAKVNHGGMDKRKGGNETRSCFDVLKNVGEQVENSLGSGSNEVVIQGWSMDPNESNFSRKINGKEVIEDRAPLKPNLVQSHPPALTLVQTVTGNSRKSNVSNHAFDLRPRSSSGPKRDSNGPSSIMMANSLSGENIGPSRYMGSQVLMSHDSVGPLQHIETHSSTLIHSQPREPPDRGPRQRAPRGREGKTTANDGASTHGSSHGVGASASGFEAFASRMDVENSVGSQ</sequence>
<feature type="compositionally biased region" description="Basic and acidic residues" evidence="1">
    <location>
        <begin position="532"/>
        <end position="552"/>
    </location>
</feature>
<feature type="compositionally biased region" description="Low complexity" evidence="1">
    <location>
        <begin position="558"/>
        <end position="572"/>
    </location>
</feature>
<feature type="compositionally biased region" description="Basic and acidic residues" evidence="1">
    <location>
        <begin position="467"/>
        <end position="481"/>
    </location>
</feature>
<protein>
    <recommendedName>
        <fullName evidence="2">DUF4283 domain-containing protein</fullName>
    </recommendedName>
</protein>
<accession>A0A834TN69</accession>
<keyword evidence="4" id="KW-1185">Reference proteome</keyword>
<evidence type="ECO:0000313" key="3">
    <source>
        <dbReference type="EMBL" id="KAF7824071.1"/>
    </source>
</evidence>
<feature type="compositionally biased region" description="Acidic residues" evidence="1">
    <location>
        <begin position="53"/>
        <end position="79"/>
    </location>
</feature>
<feature type="compositionally biased region" description="Polar residues" evidence="1">
    <location>
        <begin position="482"/>
        <end position="494"/>
    </location>
</feature>
<comment type="caution">
    <text evidence="3">The sequence shown here is derived from an EMBL/GenBank/DDBJ whole genome shotgun (WGS) entry which is preliminary data.</text>
</comment>
<reference evidence="3" key="1">
    <citation type="submission" date="2020-09" db="EMBL/GenBank/DDBJ databases">
        <title>Genome-Enabled Discovery of Anthraquinone Biosynthesis in Senna tora.</title>
        <authorList>
            <person name="Kang S.-H."/>
            <person name="Pandey R.P."/>
            <person name="Lee C.-M."/>
            <person name="Sim J.-S."/>
            <person name="Jeong J.-T."/>
            <person name="Choi B.-S."/>
            <person name="Jung M."/>
            <person name="Ginzburg D."/>
            <person name="Zhao K."/>
            <person name="Won S.Y."/>
            <person name="Oh T.-J."/>
            <person name="Yu Y."/>
            <person name="Kim N.-H."/>
            <person name="Lee O.R."/>
            <person name="Lee T.-H."/>
            <person name="Bashyal P."/>
            <person name="Kim T.-S."/>
            <person name="Lee W.-H."/>
            <person name="Kawkins C."/>
            <person name="Kim C.-K."/>
            <person name="Kim J.S."/>
            <person name="Ahn B.O."/>
            <person name="Rhee S.Y."/>
            <person name="Sohng J.K."/>
        </authorList>
    </citation>
    <scope>NUCLEOTIDE SEQUENCE</scope>
    <source>
        <tissue evidence="3">Leaf</tissue>
    </source>
</reference>
<feature type="compositionally biased region" description="Polar residues" evidence="1">
    <location>
        <begin position="455"/>
        <end position="464"/>
    </location>
</feature>
<dbReference type="InterPro" id="IPR025558">
    <property type="entry name" value="DUF4283"/>
</dbReference>
<feature type="region of interest" description="Disordered" evidence="1">
    <location>
        <begin position="455"/>
        <end position="494"/>
    </location>
</feature>
<feature type="region of interest" description="Disordered" evidence="1">
    <location>
        <begin position="1"/>
        <end position="79"/>
    </location>
</feature>
<gene>
    <name evidence="3" type="ORF">G2W53_022215</name>
</gene>
<dbReference type="PANTHER" id="PTHR31286">
    <property type="entry name" value="GLYCINE-RICH CELL WALL STRUCTURAL PROTEIN 1.8-LIKE"/>
    <property type="match status" value="1"/>
</dbReference>
<dbReference type="InterPro" id="IPR040256">
    <property type="entry name" value="At4g02000-like"/>
</dbReference>
<evidence type="ECO:0000256" key="1">
    <source>
        <dbReference type="SAM" id="MobiDB-lite"/>
    </source>
</evidence>
<dbReference type="AlphaFoldDB" id="A0A834TN69"/>
<dbReference type="EMBL" id="JAAIUW010000007">
    <property type="protein sequence ID" value="KAF7824071.1"/>
    <property type="molecule type" value="Genomic_DNA"/>
</dbReference>
<feature type="region of interest" description="Disordered" evidence="1">
    <location>
        <begin position="292"/>
        <end position="320"/>
    </location>
</feature>
<feature type="region of interest" description="Disordered" evidence="1">
    <location>
        <begin position="352"/>
        <end position="377"/>
    </location>
</feature>
<name>A0A834TN69_9FABA</name>
<dbReference type="OrthoDB" id="1001863at2759"/>
<feature type="domain" description="DUF4283" evidence="2">
    <location>
        <begin position="102"/>
        <end position="182"/>
    </location>
</feature>
<dbReference type="PANTHER" id="PTHR31286:SF99">
    <property type="entry name" value="DUF4283 DOMAIN-CONTAINING PROTEIN"/>
    <property type="match status" value="1"/>
</dbReference>
<organism evidence="3 4">
    <name type="scientific">Senna tora</name>
    <dbReference type="NCBI Taxonomy" id="362788"/>
    <lineage>
        <taxon>Eukaryota</taxon>
        <taxon>Viridiplantae</taxon>
        <taxon>Streptophyta</taxon>
        <taxon>Embryophyta</taxon>
        <taxon>Tracheophyta</taxon>
        <taxon>Spermatophyta</taxon>
        <taxon>Magnoliopsida</taxon>
        <taxon>eudicotyledons</taxon>
        <taxon>Gunneridae</taxon>
        <taxon>Pentapetalae</taxon>
        <taxon>rosids</taxon>
        <taxon>fabids</taxon>
        <taxon>Fabales</taxon>
        <taxon>Fabaceae</taxon>
        <taxon>Caesalpinioideae</taxon>
        <taxon>Cassia clade</taxon>
        <taxon>Senna</taxon>
    </lineage>
</organism>
<evidence type="ECO:0000259" key="2">
    <source>
        <dbReference type="Pfam" id="PF14111"/>
    </source>
</evidence>
<evidence type="ECO:0000313" key="4">
    <source>
        <dbReference type="Proteomes" id="UP000634136"/>
    </source>
</evidence>
<dbReference type="Pfam" id="PF14111">
    <property type="entry name" value="DUF4283"/>
    <property type="match status" value="1"/>
</dbReference>